<evidence type="ECO:0000313" key="3">
    <source>
        <dbReference type="EMBL" id="EGC04560.1"/>
    </source>
</evidence>
<dbReference type="AlphaFoldDB" id="E9S868"/>
<name>E9S868_RUMAL</name>
<feature type="chain" id="PRO_5003245537" evidence="2">
    <location>
        <begin position="20"/>
        <end position="253"/>
    </location>
</feature>
<evidence type="ECO:0000256" key="2">
    <source>
        <dbReference type="SAM" id="SignalP"/>
    </source>
</evidence>
<dbReference type="STRING" id="246199.CUS_7444"/>
<proteinExistence type="predicted"/>
<dbReference type="EMBL" id="ADKM02000018">
    <property type="protein sequence ID" value="EGC04560.1"/>
    <property type="molecule type" value="Genomic_DNA"/>
</dbReference>
<sequence length="253" mass="27465">MEKKIVTVMLAAVMCVCLAACGEEKSDISEGPVAGGAVTKVTSAAEKTESAAEDDNESKAEENVSSETEAPKEEEPELAAAYEGSLTEAFAGSLSDLEFGLEFVQYVTDGDEGMKEVERIYGGGNGEIVHMSTVTAEGGVEKELLVYEGKLYSREDGAEKYSYVQDMGESDKTMFAELLMGRPQDMEFVSSDSYSDGTIEEIFSDGEKDHTYLYSADGILISIESDRTLILVSSYEDSTDIEITDAFKDMIEF</sequence>
<keyword evidence="2" id="KW-0732">Signal</keyword>
<dbReference type="RefSeq" id="WP_002847009.1">
    <property type="nucleotide sequence ID" value="NZ_ADKM02000018.1"/>
</dbReference>
<feature type="region of interest" description="Disordered" evidence="1">
    <location>
        <begin position="27"/>
        <end position="78"/>
    </location>
</feature>
<accession>E9S868</accession>
<comment type="caution">
    <text evidence="3">The sequence shown here is derived from an EMBL/GenBank/DDBJ whole genome shotgun (WGS) entry which is preliminary data.</text>
</comment>
<dbReference type="Proteomes" id="UP000004259">
    <property type="component" value="Unassembled WGS sequence"/>
</dbReference>
<reference evidence="3 4" key="1">
    <citation type="submission" date="2011-02" db="EMBL/GenBank/DDBJ databases">
        <authorList>
            <person name="Nelson K.E."/>
            <person name="Sutton G."/>
            <person name="Torralba M."/>
            <person name="Durkin S."/>
            <person name="Harkins D."/>
            <person name="Montgomery R."/>
            <person name="Ziemer C."/>
            <person name="Klaassens E."/>
            <person name="Ocuiv P."/>
            <person name="Morrison M."/>
        </authorList>
    </citation>
    <scope>NUCLEOTIDE SEQUENCE [LARGE SCALE GENOMIC DNA]</scope>
    <source>
        <strain evidence="3 4">8</strain>
    </source>
</reference>
<protein>
    <submittedName>
        <fullName evidence="3">Conserved domain protein</fullName>
    </submittedName>
</protein>
<gene>
    <name evidence="3" type="ORF">CUS_7444</name>
</gene>
<evidence type="ECO:0000256" key="1">
    <source>
        <dbReference type="SAM" id="MobiDB-lite"/>
    </source>
</evidence>
<evidence type="ECO:0000313" key="4">
    <source>
        <dbReference type="Proteomes" id="UP000004259"/>
    </source>
</evidence>
<feature type="signal peptide" evidence="2">
    <location>
        <begin position="1"/>
        <end position="19"/>
    </location>
</feature>
<organism evidence="3 4">
    <name type="scientific">Ruminococcus albus 8</name>
    <dbReference type="NCBI Taxonomy" id="246199"/>
    <lineage>
        <taxon>Bacteria</taxon>
        <taxon>Bacillati</taxon>
        <taxon>Bacillota</taxon>
        <taxon>Clostridia</taxon>
        <taxon>Eubacteriales</taxon>
        <taxon>Oscillospiraceae</taxon>
        <taxon>Ruminococcus</taxon>
    </lineage>
</organism>
<keyword evidence="4" id="KW-1185">Reference proteome</keyword>